<dbReference type="EMBL" id="JACGDA010000047">
    <property type="protein sequence ID" value="MBA6149587.1"/>
    <property type="molecule type" value="Genomic_DNA"/>
</dbReference>
<gene>
    <name evidence="1" type="ORF">H4C15_19050</name>
</gene>
<dbReference type="AlphaFoldDB" id="A0A7W2LYV4"/>
<evidence type="ECO:0000313" key="2">
    <source>
        <dbReference type="Proteomes" id="UP000577346"/>
    </source>
</evidence>
<dbReference type="Proteomes" id="UP000577346">
    <property type="component" value="Unassembled WGS sequence"/>
</dbReference>
<accession>A0A7W2LYV4</accession>
<protein>
    <submittedName>
        <fullName evidence="1">DUF600 domain-containing protein</fullName>
    </submittedName>
</protein>
<comment type="caution">
    <text evidence="1">The sequence shown here is derived from an EMBL/GenBank/DDBJ whole genome shotgun (WGS) entry which is preliminary data.</text>
</comment>
<evidence type="ECO:0000313" key="1">
    <source>
        <dbReference type="EMBL" id="MBA6149587.1"/>
    </source>
</evidence>
<dbReference type="RefSeq" id="WP_182336955.1">
    <property type="nucleotide sequence ID" value="NZ_JACGDA010000047.1"/>
</dbReference>
<proteinExistence type="predicted"/>
<sequence length="157" mass="17822">MNKQLEDHLPKHQADMISIALEYVDNKADEVFVHAASEEGTSSFDVFYKINGKIVRKEEINSAVNPGKTKYDDTEERQDAMLDIGLDNIEAIEEKCLEFGVKTPTEMRLHYDVKSGRFRAKLRYDNVFTDTPDLLPGNVFDAWYSSELRGESSLGPA</sequence>
<name>A0A7W2LYV4_9PSED</name>
<organism evidence="1 2">
    <name type="scientific">Pseudomonas juntendi</name>
    <dbReference type="NCBI Taxonomy" id="2666183"/>
    <lineage>
        <taxon>Bacteria</taxon>
        <taxon>Pseudomonadati</taxon>
        <taxon>Pseudomonadota</taxon>
        <taxon>Gammaproteobacteria</taxon>
        <taxon>Pseudomonadales</taxon>
        <taxon>Pseudomonadaceae</taxon>
        <taxon>Pseudomonas</taxon>
    </lineage>
</organism>
<reference evidence="1 2" key="1">
    <citation type="submission" date="2020-07" db="EMBL/GenBank/DDBJ databases">
        <title>Diversity of carbapenemase encoding genes among Pseudomonas putida group clinical isolates in a tertiary Brazilian hospital.</title>
        <authorList>
            <person name="Alberto-Lei F."/>
            <person name="Nodari C.S."/>
            <person name="Streling A.P."/>
            <person name="Paulino J.T."/>
            <person name="Bessa-Neto F.O."/>
            <person name="Cayo R."/>
            <person name="Gales A.C."/>
        </authorList>
    </citation>
    <scope>NUCLEOTIDE SEQUENCE [LARGE SCALE GENOMIC DNA]</scope>
    <source>
        <strain evidence="1 2">11213</strain>
    </source>
</reference>